<dbReference type="Proteomes" id="UP000247437">
    <property type="component" value="Unassembled WGS sequence"/>
</dbReference>
<evidence type="ECO:0000259" key="13">
    <source>
        <dbReference type="PROSITE" id="PS50893"/>
    </source>
</evidence>
<dbReference type="InterPro" id="IPR017871">
    <property type="entry name" value="ABC_transporter-like_CS"/>
</dbReference>
<dbReference type="PROSITE" id="PS50893">
    <property type="entry name" value="ABC_TRANSPORTER_2"/>
    <property type="match status" value="1"/>
</dbReference>
<evidence type="ECO:0000313" key="15">
    <source>
        <dbReference type="Proteomes" id="UP000247437"/>
    </source>
</evidence>
<dbReference type="SMART" id="SM00382">
    <property type="entry name" value="AAA"/>
    <property type="match status" value="1"/>
</dbReference>
<dbReference type="Gene3D" id="3.30.70.260">
    <property type="match status" value="1"/>
</dbReference>
<dbReference type="GO" id="GO:0016887">
    <property type="term" value="F:ATP hydrolysis activity"/>
    <property type="evidence" value="ECO:0007669"/>
    <property type="project" value="InterPro"/>
</dbReference>
<evidence type="ECO:0000256" key="6">
    <source>
        <dbReference type="ARBA" id="ARBA00022475"/>
    </source>
</evidence>
<dbReference type="PANTHER" id="PTHR43166:SF30">
    <property type="entry name" value="METHIONINE IMPORT ATP-BINDING PROTEIN METN"/>
    <property type="match status" value="1"/>
</dbReference>
<comment type="function">
    <text evidence="1">Part of the ABC transporter FtsEX involved in cellular division. Important for assembly or stability of the septal ring.</text>
</comment>
<evidence type="ECO:0000256" key="10">
    <source>
        <dbReference type="ARBA" id="ARBA00022967"/>
    </source>
</evidence>
<dbReference type="InterPro" id="IPR003439">
    <property type="entry name" value="ABC_transporter-like_ATP-bd"/>
</dbReference>
<dbReference type="SUPFAM" id="SSF55021">
    <property type="entry name" value="ACT-like"/>
    <property type="match status" value="1"/>
</dbReference>
<dbReference type="InterPro" id="IPR027417">
    <property type="entry name" value="P-loop_NTPase"/>
</dbReference>
<dbReference type="PROSITE" id="PS00211">
    <property type="entry name" value="ABC_TRANSPORTER_1"/>
    <property type="match status" value="1"/>
</dbReference>
<dbReference type="AlphaFoldDB" id="A0A2W0F2L9"/>
<evidence type="ECO:0000313" key="14">
    <source>
        <dbReference type="EMBL" id="PYY71805.1"/>
    </source>
</evidence>
<protein>
    <recommendedName>
        <fullName evidence="4">Cell division ATP-binding protein FtsE</fullName>
    </recommendedName>
</protein>
<dbReference type="RefSeq" id="WP_110657899.1">
    <property type="nucleotide sequence ID" value="NZ_PDLL01000027.1"/>
</dbReference>
<dbReference type="InterPro" id="IPR018449">
    <property type="entry name" value="NIL_domain"/>
</dbReference>
<comment type="caution">
    <text evidence="14">The sequence shown here is derived from an EMBL/GenBank/DDBJ whole genome shotgun (WGS) entry which is preliminary data.</text>
</comment>
<evidence type="ECO:0000256" key="3">
    <source>
        <dbReference type="ARBA" id="ARBA00005417"/>
    </source>
</evidence>
<feature type="domain" description="ABC transporter" evidence="13">
    <location>
        <begin position="15"/>
        <end position="254"/>
    </location>
</feature>
<dbReference type="Gene3D" id="3.40.50.300">
    <property type="entry name" value="P-loop containing nucleotide triphosphate hydrolases"/>
    <property type="match status" value="1"/>
</dbReference>
<dbReference type="GO" id="GO:0005886">
    <property type="term" value="C:plasma membrane"/>
    <property type="evidence" value="ECO:0007669"/>
    <property type="project" value="UniProtKB-SubCell"/>
</dbReference>
<evidence type="ECO:0000256" key="1">
    <source>
        <dbReference type="ARBA" id="ARBA00002579"/>
    </source>
</evidence>
<evidence type="ECO:0000256" key="8">
    <source>
        <dbReference type="ARBA" id="ARBA00022741"/>
    </source>
</evidence>
<evidence type="ECO:0000256" key="7">
    <source>
        <dbReference type="ARBA" id="ARBA00022519"/>
    </source>
</evidence>
<dbReference type="SUPFAM" id="SSF52540">
    <property type="entry name" value="P-loop containing nucleoside triphosphate hydrolases"/>
    <property type="match status" value="1"/>
</dbReference>
<dbReference type="CDD" id="cd03258">
    <property type="entry name" value="ABC_MetN_methionine_transporter"/>
    <property type="match status" value="1"/>
</dbReference>
<keyword evidence="8" id="KW-0547">Nucleotide-binding</keyword>
<accession>A0A2W0F2L9</accession>
<keyword evidence="12" id="KW-0472">Membrane</keyword>
<dbReference type="InterPro" id="IPR003593">
    <property type="entry name" value="AAA+_ATPase"/>
</dbReference>
<dbReference type="FunFam" id="3.40.50.300:FF:000056">
    <property type="entry name" value="Cell division ATP-binding protein FtsE"/>
    <property type="match status" value="1"/>
</dbReference>
<evidence type="ECO:0000256" key="11">
    <source>
        <dbReference type="ARBA" id="ARBA00022970"/>
    </source>
</evidence>
<keyword evidence="5" id="KW-0813">Transport</keyword>
<dbReference type="InterPro" id="IPR050086">
    <property type="entry name" value="MetN_ABC_transporter-like"/>
</dbReference>
<name>A0A2W0F2L9_PSEJE</name>
<keyword evidence="11" id="KW-0029">Amino-acid transport</keyword>
<dbReference type="InterPro" id="IPR041701">
    <property type="entry name" value="MetN_ABC"/>
</dbReference>
<dbReference type="OrthoDB" id="9802264at2"/>
<evidence type="ECO:0000256" key="12">
    <source>
        <dbReference type="ARBA" id="ARBA00023136"/>
    </source>
</evidence>
<dbReference type="PANTHER" id="PTHR43166">
    <property type="entry name" value="AMINO ACID IMPORT ATP-BINDING PROTEIN"/>
    <property type="match status" value="1"/>
</dbReference>
<sequence length="348" mass="37848">MVSFNPQALAAAVHIRLVGLGKHYRLGSQSVHALQDINLDIRRGEVFGIIGRSGAGKSSLLRSLNRLEQPSSGQVLIDGEDIVGFDRARLAGLRQRTGMIFQHFNLMASQTVGDNVGLPLRLAGIGRAERARRVDELLHLVGLQDRRDAYPAQLSGGQKQRVGIARALVLQPDLLLCDEATSALDPESTQAILALLRDINRRLGLTIVLITHEMEVIRDLCDRVVVLEHGEVVEQGDVWQVFGDPRHDVTRALLGTLQSAEHDVPSTPESTEVLLDLHYTGARGHEPELSAIAALFGCRTHLVQGGIERIQGRALGCLRVRVEASSGGLEALLQQAHQIADRVERAGA</sequence>
<dbReference type="GO" id="GO:0006865">
    <property type="term" value="P:amino acid transport"/>
    <property type="evidence" value="ECO:0007669"/>
    <property type="project" value="UniProtKB-KW"/>
</dbReference>
<dbReference type="GO" id="GO:0005524">
    <property type="term" value="F:ATP binding"/>
    <property type="evidence" value="ECO:0007669"/>
    <property type="project" value="UniProtKB-KW"/>
</dbReference>
<keyword evidence="10" id="KW-1278">Translocase</keyword>
<gene>
    <name evidence="14" type="ORF">CRX42_04395</name>
</gene>
<dbReference type="InterPro" id="IPR045865">
    <property type="entry name" value="ACT-like_dom_sf"/>
</dbReference>
<reference evidence="14 15" key="1">
    <citation type="journal article" date="2018" name="Appl. Microbiol. Biotechnol.">
        <title>Characterization of the caprolactam degradation pathway in Pseudomonas jessenii using mass spectrometry-based proteomics.</title>
        <authorList>
            <person name="Otzen M."/>
            <person name="Palacio C."/>
            <person name="Janssen D.B."/>
        </authorList>
    </citation>
    <scope>NUCLEOTIDE SEQUENCE [LARGE SCALE GENOMIC DNA]</scope>
    <source>
        <strain evidence="14 15">GO3</strain>
    </source>
</reference>
<evidence type="ECO:0000256" key="4">
    <source>
        <dbReference type="ARBA" id="ARBA00020019"/>
    </source>
</evidence>
<dbReference type="Pfam" id="PF00005">
    <property type="entry name" value="ABC_tran"/>
    <property type="match status" value="1"/>
</dbReference>
<evidence type="ECO:0000256" key="9">
    <source>
        <dbReference type="ARBA" id="ARBA00022840"/>
    </source>
</evidence>
<keyword evidence="7" id="KW-0997">Cell inner membrane</keyword>
<keyword evidence="6" id="KW-1003">Cell membrane</keyword>
<dbReference type="Pfam" id="PF09383">
    <property type="entry name" value="NIL"/>
    <property type="match status" value="1"/>
</dbReference>
<dbReference type="SMART" id="SM00930">
    <property type="entry name" value="NIL"/>
    <property type="match status" value="1"/>
</dbReference>
<evidence type="ECO:0000256" key="2">
    <source>
        <dbReference type="ARBA" id="ARBA00004417"/>
    </source>
</evidence>
<comment type="similarity">
    <text evidence="3">Belongs to the ABC transporter superfamily.</text>
</comment>
<comment type="subcellular location">
    <subcellularLocation>
        <location evidence="2">Cell inner membrane</location>
        <topology evidence="2">Peripheral membrane protein</topology>
    </subcellularLocation>
</comment>
<evidence type="ECO:0000256" key="5">
    <source>
        <dbReference type="ARBA" id="ARBA00022448"/>
    </source>
</evidence>
<keyword evidence="9" id="KW-0067">ATP-binding</keyword>
<organism evidence="14 15">
    <name type="scientific">Pseudomonas jessenii</name>
    <dbReference type="NCBI Taxonomy" id="77298"/>
    <lineage>
        <taxon>Bacteria</taxon>
        <taxon>Pseudomonadati</taxon>
        <taxon>Pseudomonadota</taxon>
        <taxon>Gammaproteobacteria</taxon>
        <taxon>Pseudomonadales</taxon>
        <taxon>Pseudomonadaceae</taxon>
        <taxon>Pseudomonas</taxon>
    </lineage>
</organism>
<proteinExistence type="inferred from homology"/>
<dbReference type="EMBL" id="PDLL01000027">
    <property type="protein sequence ID" value="PYY71805.1"/>
    <property type="molecule type" value="Genomic_DNA"/>
</dbReference>